<evidence type="ECO:0000313" key="1">
    <source>
        <dbReference type="EMBL" id="KIL64006.1"/>
    </source>
</evidence>
<evidence type="ECO:0000313" key="2">
    <source>
        <dbReference type="Proteomes" id="UP000054549"/>
    </source>
</evidence>
<keyword evidence="2" id="KW-1185">Reference proteome</keyword>
<dbReference type="HOGENOM" id="CLU_1854718_0_0_1"/>
<gene>
    <name evidence="1" type="ORF">M378DRAFT_163715</name>
</gene>
<dbReference type="Proteomes" id="UP000054549">
    <property type="component" value="Unassembled WGS sequence"/>
</dbReference>
<reference evidence="1 2" key="1">
    <citation type="submission" date="2014-04" db="EMBL/GenBank/DDBJ databases">
        <title>Evolutionary Origins and Diversification of the Mycorrhizal Mutualists.</title>
        <authorList>
            <consortium name="DOE Joint Genome Institute"/>
            <consortium name="Mycorrhizal Genomics Consortium"/>
            <person name="Kohler A."/>
            <person name="Kuo A."/>
            <person name="Nagy L.G."/>
            <person name="Floudas D."/>
            <person name="Copeland A."/>
            <person name="Barry K.W."/>
            <person name="Cichocki N."/>
            <person name="Veneault-Fourrey C."/>
            <person name="LaButti K."/>
            <person name="Lindquist E.A."/>
            <person name="Lipzen A."/>
            <person name="Lundell T."/>
            <person name="Morin E."/>
            <person name="Murat C."/>
            <person name="Riley R."/>
            <person name="Ohm R."/>
            <person name="Sun H."/>
            <person name="Tunlid A."/>
            <person name="Henrissat B."/>
            <person name="Grigoriev I.V."/>
            <person name="Hibbett D.S."/>
            <person name="Martin F."/>
        </authorList>
    </citation>
    <scope>NUCLEOTIDE SEQUENCE [LARGE SCALE GENOMIC DNA]</scope>
    <source>
        <strain evidence="1 2">Koide BX008</strain>
    </source>
</reference>
<sequence length="158" mass="17288">KKEGQTAADAWRAKAASYLDLPQCEDANKKYLTEVVRKLATAAVGGTLNSSETLLSQYNQQVEVIARTAAKLHKTITEDVTSSELITYTVSCDTEFDASQMEDTEHKPGSTPHGKVICTQDMGLLCRKRVEPKKPRGSLKDWGVTMKAKVVLATTLEA</sequence>
<organism evidence="1 2">
    <name type="scientific">Amanita muscaria (strain Koide BX008)</name>
    <dbReference type="NCBI Taxonomy" id="946122"/>
    <lineage>
        <taxon>Eukaryota</taxon>
        <taxon>Fungi</taxon>
        <taxon>Dikarya</taxon>
        <taxon>Basidiomycota</taxon>
        <taxon>Agaricomycotina</taxon>
        <taxon>Agaricomycetes</taxon>
        <taxon>Agaricomycetidae</taxon>
        <taxon>Agaricales</taxon>
        <taxon>Pluteineae</taxon>
        <taxon>Amanitaceae</taxon>
        <taxon>Amanita</taxon>
    </lineage>
</organism>
<name>A0A0C2X441_AMAMK</name>
<accession>A0A0C2X441</accession>
<dbReference type="InParanoid" id="A0A0C2X441"/>
<dbReference type="EMBL" id="KN818253">
    <property type="protein sequence ID" value="KIL64006.1"/>
    <property type="molecule type" value="Genomic_DNA"/>
</dbReference>
<proteinExistence type="predicted"/>
<protein>
    <submittedName>
        <fullName evidence="1">Uncharacterized protein</fullName>
    </submittedName>
</protein>
<dbReference type="AlphaFoldDB" id="A0A0C2X441"/>
<feature type="non-terminal residue" evidence="1">
    <location>
        <position position="1"/>
    </location>
</feature>